<dbReference type="RefSeq" id="WP_161259302.1">
    <property type="nucleotide sequence ID" value="NZ_WXEY01000018.1"/>
</dbReference>
<keyword evidence="2" id="KW-1185">Reference proteome</keyword>
<reference evidence="1 2" key="1">
    <citation type="submission" date="2020-01" db="EMBL/GenBank/DDBJ databases">
        <title>Whole-genome sequence of Heliobacterium undosum DSM 13378.</title>
        <authorList>
            <person name="Kyndt J.A."/>
            <person name="Meyer T.E."/>
        </authorList>
    </citation>
    <scope>NUCLEOTIDE SEQUENCE [LARGE SCALE GENOMIC DNA]</scope>
    <source>
        <strain evidence="1 2">DSM 13378</strain>
    </source>
</reference>
<dbReference type="AlphaFoldDB" id="A0A845L824"/>
<gene>
    <name evidence="1" type="ORF">GTO91_13760</name>
</gene>
<accession>A0A845L824</accession>
<evidence type="ECO:0000313" key="2">
    <source>
        <dbReference type="Proteomes" id="UP000463470"/>
    </source>
</evidence>
<evidence type="ECO:0000313" key="1">
    <source>
        <dbReference type="EMBL" id="MZP30780.1"/>
    </source>
</evidence>
<dbReference type="Proteomes" id="UP000463470">
    <property type="component" value="Unassembled WGS sequence"/>
</dbReference>
<dbReference type="EMBL" id="WXEY01000018">
    <property type="protein sequence ID" value="MZP30780.1"/>
    <property type="molecule type" value="Genomic_DNA"/>
</dbReference>
<protein>
    <recommendedName>
        <fullName evidence="3">DUF4878 domain-containing protein</fullName>
    </recommendedName>
</protein>
<name>A0A845L824_9FIRM</name>
<organism evidence="1 2">
    <name type="scientific">Heliomicrobium undosum</name>
    <dbReference type="NCBI Taxonomy" id="121734"/>
    <lineage>
        <taxon>Bacteria</taxon>
        <taxon>Bacillati</taxon>
        <taxon>Bacillota</taxon>
        <taxon>Clostridia</taxon>
        <taxon>Eubacteriales</taxon>
        <taxon>Heliobacteriaceae</taxon>
        <taxon>Heliomicrobium</taxon>
    </lineage>
</organism>
<evidence type="ECO:0008006" key="3">
    <source>
        <dbReference type="Google" id="ProtNLM"/>
    </source>
</evidence>
<comment type="caution">
    <text evidence="1">The sequence shown here is derived from an EMBL/GenBank/DDBJ whole genome shotgun (WGS) entry which is preliminary data.</text>
</comment>
<sequence>MARKGKLIATAVVTGILTSIVFATYASSSDNLADDKKILTQVQMETASSIEKIKTKQIDKFLENVKTDTRYKDFDKSNIKKQYEELQESNPILDYKIIDTKIIDGSNAELIVEFKYPDGVEKFRLQAVKEKNKWLLVLPGSVVHE</sequence>
<dbReference type="OrthoDB" id="9838308at2"/>
<proteinExistence type="predicted"/>